<evidence type="ECO:0000313" key="4">
    <source>
        <dbReference type="Proteomes" id="UP000623608"/>
    </source>
</evidence>
<reference evidence="3" key="1">
    <citation type="submission" date="2021-01" db="EMBL/GenBank/DDBJ databases">
        <title>Whole genome shotgun sequence of Actinoplanes tereljensis NBRC 105297.</title>
        <authorList>
            <person name="Komaki H."/>
            <person name="Tamura T."/>
        </authorList>
    </citation>
    <scope>NUCLEOTIDE SEQUENCE</scope>
    <source>
        <strain evidence="3">NBRC 105297</strain>
    </source>
</reference>
<gene>
    <name evidence="3" type="ORF">Ate02nite_33290</name>
</gene>
<evidence type="ECO:0000313" key="3">
    <source>
        <dbReference type="EMBL" id="GIF20599.1"/>
    </source>
</evidence>
<dbReference type="PANTHER" id="PTHR47691">
    <property type="entry name" value="REGULATOR-RELATED"/>
    <property type="match status" value="1"/>
</dbReference>
<evidence type="ECO:0000256" key="1">
    <source>
        <dbReference type="PROSITE-ProRule" id="PRU00339"/>
    </source>
</evidence>
<dbReference type="InterPro" id="IPR027417">
    <property type="entry name" value="P-loop_NTPase"/>
</dbReference>
<evidence type="ECO:0008006" key="5">
    <source>
        <dbReference type="Google" id="ProtNLM"/>
    </source>
</evidence>
<name>A0A919TSU7_9ACTN</name>
<sequence>MGKPPRTTGTQRERDPSRHDPMLVPDSLGRLESCGGAIPMDAFAAPPDPGPAGNVDDLVERLRLLKIWGGDPSYEMIKERVNAAWTGAGRPAGELARRSTVASCFQPGRRRLNTDLVIAVVEALHPDAGYVAQWRQSLRVVGGEIAAVSQVRVQDSLPPDLPDFTGRVADLDQLRAAAQVGDAVVISALEGMAGVGKTQLAVHAGHQLAFEKTFDRVLFVNLRGFHPDPAQPPADPAAVLDGFLRLLGMPGHRIPFELDARTDAYRSRLAGLRALVVLDNAATAEQVRPLLPEVPGCLTLITSRHRLTDLRRADHLAVDVFTMPEALAFLAAAVPGVPAGTDPDAAARIAERCGCLPLALSLIAGHIRKTPGWTLTDHADRLDERRDERRMDSGVQLSLDLSYQDLPAAPQRLLRLLALHPGQDFDGYAAAALAGTDLPAALTRLAGLRDDHLLQESTPGRYTFHDLVRAYATDRAHDEDAPGDRRAALTRLFDHFLATAGAAMNALYPAEAHRRPPLSVAGTPGPDLTDPDAAVGWLDTERPTLVAVAGHGSTTMLAQTLSRYLNNGYYTDALTLHGLAHRVARAGGDRTGQAHALAGLGFAHLCLGRTGPAAEEFQQAHDLFQLTGNPSGQARTLFNLGSIELQAGRYAAVVDYMARALTFYRQSGDRSGEAVALNGLGLATERLGRLPEAIDHLRQALELARETGNRRGESIALHTLGELETRTGEYGPAADHLDHALILERQLGNRPGEAGTLDSLGALHTRLGRRDQATDYHRQALTIFRETGHQEGEAWALNGLGEAAEPADAITFHTEALTIATDIGAGAQRARAQAGLGQAHQALGDQNEARTHFEQALAGYTTLGLPEADQIRTHLAGINDIKDPVISTP</sequence>
<dbReference type="SUPFAM" id="SSF52540">
    <property type="entry name" value="P-loop containing nucleoside triphosphate hydrolases"/>
    <property type="match status" value="1"/>
</dbReference>
<dbReference type="EMBL" id="BOMY01000022">
    <property type="protein sequence ID" value="GIF20599.1"/>
    <property type="molecule type" value="Genomic_DNA"/>
</dbReference>
<evidence type="ECO:0000256" key="2">
    <source>
        <dbReference type="SAM" id="MobiDB-lite"/>
    </source>
</evidence>
<dbReference type="Pfam" id="PF13424">
    <property type="entry name" value="TPR_12"/>
    <property type="match status" value="2"/>
</dbReference>
<dbReference type="PRINTS" id="PR00364">
    <property type="entry name" value="DISEASERSIST"/>
</dbReference>
<dbReference type="SMART" id="SM00028">
    <property type="entry name" value="TPR"/>
    <property type="match status" value="6"/>
</dbReference>
<dbReference type="InterPro" id="IPR011990">
    <property type="entry name" value="TPR-like_helical_dom_sf"/>
</dbReference>
<accession>A0A919TSU7</accession>
<dbReference type="Gene3D" id="1.25.40.10">
    <property type="entry name" value="Tetratricopeptide repeat domain"/>
    <property type="match status" value="2"/>
</dbReference>
<dbReference type="Pfam" id="PF13374">
    <property type="entry name" value="TPR_10"/>
    <property type="match status" value="1"/>
</dbReference>
<comment type="caution">
    <text evidence="3">The sequence shown here is derived from an EMBL/GenBank/DDBJ whole genome shotgun (WGS) entry which is preliminary data.</text>
</comment>
<feature type="region of interest" description="Disordered" evidence="2">
    <location>
        <begin position="1"/>
        <end position="27"/>
    </location>
</feature>
<feature type="repeat" description="TPR" evidence="1">
    <location>
        <begin position="674"/>
        <end position="707"/>
    </location>
</feature>
<dbReference type="SUPFAM" id="SSF48452">
    <property type="entry name" value="TPR-like"/>
    <property type="match status" value="2"/>
</dbReference>
<dbReference type="AlphaFoldDB" id="A0A919TSU7"/>
<organism evidence="3 4">
    <name type="scientific">Paractinoplanes tereljensis</name>
    <dbReference type="NCBI Taxonomy" id="571912"/>
    <lineage>
        <taxon>Bacteria</taxon>
        <taxon>Bacillati</taxon>
        <taxon>Actinomycetota</taxon>
        <taxon>Actinomycetes</taxon>
        <taxon>Micromonosporales</taxon>
        <taxon>Micromonosporaceae</taxon>
        <taxon>Paractinoplanes</taxon>
    </lineage>
</organism>
<protein>
    <recommendedName>
        <fullName evidence="5">Tetratricopeptide repeat protein</fullName>
    </recommendedName>
</protein>
<proteinExistence type="predicted"/>
<dbReference type="InterPro" id="IPR019734">
    <property type="entry name" value="TPR_rpt"/>
</dbReference>
<dbReference type="PROSITE" id="PS50005">
    <property type="entry name" value="TPR"/>
    <property type="match status" value="1"/>
</dbReference>
<keyword evidence="1" id="KW-0802">TPR repeat</keyword>
<dbReference type="Proteomes" id="UP000623608">
    <property type="component" value="Unassembled WGS sequence"/>
</dbReference>
<dbReference type="Gene3D" id="3.40.50.300">
    <property type="entry name" value="P-loop containing nucleotide triphosphate hydrolases"/>
    <property type="match status" value="1"/>
</dbReference>
<dbReference type="GO" id="GO:0043531">
    <property type="term" value="F:ADP binding"/>
    <property type="evidence" value="ECO:0007669"/>
    <property type="project" value="InterPro"/>
</dbReference>
<keyword evidence="4" id="KW-1185">Reference proteome</keyword>
<dbReference type="PANTHER" id="PTHR47691:SF3">
    <property type="entry name" value="HTH-TYPE TRANSCRIPTIONAL REGULATOR RV0890C-RELATED"/>
    <property type="match status" value="1"/>
</dbReference>
<feature type="compositionally biased region" description="Basic and acidic residues" evidence="2">
    <location>
        <begin position="11"/>
        <end position="21"/>
    </location>
</feature>